<dbReference type="EMBL" id="LN899822">
    <property type="protein sequence ID" value="CUV60871.1"/>
    <property type="molecule type" value="Genomic_DNA"/>
</dbReference>
<evidence type="ECO:0000256" key="5">
    <source>
        <dbReference type="ARBA" id="ARBA00022723"/>
    </source>
</evidence>
<evidence type="ECO:0000313" key="12">
    <source>
        <dbReference type="EMBL" id="CUV33225.1"/>
    </source>
</evidence>
<comment type="catalytic activity">
    <reaction evidence="1 10">
        <text>4-hydroxy-4-methyl-2-oxoglutarate = 2 pyruvate</text>
        <dbReference type="Rhea" id="RHEA:22748"/>
        <dbReference type="ChEBI" id="CHEBI:15361"/>
        <dbReference type="ChEBI" id="CHEBI:58276"/>
        <dbReference type="EC" id="4.1.3.17"/>
    </reaction>
</comment>
<evidence type="ECO:0000313" key="13">
    <source>
        <dbReference type="EMBL" id="CUV41495.1"/>
    </source>
</evidence>
<evidence type="ECO:0000256" key="7">
    <source>
        <dbReference type="ARBA" id="ARBA00025046"/>
    </source>
</evidence>
<dbReference type="EMBL" id="LN899825">
    <property type="protein sequence ID" value="CUV33225.1"/>
    <property type="molecule type" value="Genomic_DNA"/>
</dbReference>
<evidence type="ECO:0000256" key="3">
    <source>
        <dbReference type="ARBA" id="ARBA00008621"/>
    </source>
</evidence>
<reference evidence="13" key="1">
    <citation type="submission" date="2015-10" db="EMBL/GenBank/DDBJ databases">
        <authorList>
            <person name="Gilbert D.G."/>
        </authorList>
    </citation>
    <scope>NUCLEOTIDE SEQUENCE</scope>
    <source>
        <strain evidence="13">Phyl III-seqv23</strain>
    </source>
</reference>
<dbReference type="Gene3D" id="3.50.30.40">
    <property type="entry name" value="Ribonuclease E inhibitor RraA/RraA-like"/>
    <property type="match status" value="1"/>
</dbReference>
<comment type="similarity">
    <text evidence="3 10">Belongs to the class II aldolase/RraA-like family.</text>
</comment>
<dbReference type="SUPFAM" id="SSF89562">
    <property type="entry name" value="RraA-like"/>
    <property type="match status" value="1"/>
</dbReference>
<evidence type="ECO:0000256" key="8">
    <source>
        <dbReference type="ARBA" id="ARBA00047973"/>
    </source>
</evidence>
<dbReference type="NCBIfam" id="NF006875">
    <property type="entry name" value="PRK09372.1"/>
    <property type="match status" value="1"/>
</dbReference>
<evidence type="ECO:0000313" key="11">
    <source>
        <dbReference type="EMBL" id="CUV23996.1"/>
    </source>
</evidence>
<dbReference type="AlphaFoldDB" id="A0A0K1ZKR3"/>
<dbReference type="GO" id="GO:0008428">
    <property type="term" value="F:ribonuclease inhibitor activity"/>
    <property type="evidence" value="ECO:0007669"/>
    <property type="project" value="InterPro"/>
</dbReference>
<evidence type="ECO:0000256" key="6">
    <source>
        <dbReference type="ARBA" id="ARBA00023239"/>
    </source>
</evidence>
<dbReference type="NCBIfam" id="TIGR01935">
    <property type="entry name" value="NOT-MenG"/>
    <property type="match status" value="1"/>
</dbReference>
<evidence type="ECO:0000256" key="4">
    <source>
        <dbReference type="ARBA" id="ARBA00011233"/>
    </source>
</evidence>
<sequence>MTTMMIPVTDLCDAHEDQLASGAVRVLAPVFRSFGARAAFAGPAATLKVFEDNGLVRAMLEQPGEGRVLVVDGGGSLRCALVGGNLAKLAEDNGWEGVLVNGCVRDTRELAACNVGVHALAAHPRKSFKKNQGERDIGVQMPGAYILPGEWIYGDEDGVLVSRERLHD</sequence>
<proteinExistence type="inferred from homology"/>
<dbReference type="InterPro" id="IPR036704">
    <property type="entry name" value="RraA/RraA-like_sf"/>
</dbReference>
<dbReference type="CDD" id="cd16841">
    <property type="entry name" value="RraA_family"/>
    <property type="match status" value="1"/>
</dbReference>
<dbReference type="GO" id="GO:0047443">
    <property type="term" value="F:4-hydroxy-4-methyl-2-oxoglutarate aldolase activity"/>
    <property type="evidence" value="ECO:0007669"/>
    <property type="project" value="UniProtKB-EC"/>
</dbReference>
<protein>
    <recommendedName>
        <fullName evidence="10">4-hydroxy-4-methyl-2-oxoglutarate aldolase</fullName>
        <shortName evidence="10">HMG aldolase</shortName>
        <ecNumber evidence="10">4.1.1.112</ecNumber>
        <ecNumber evidence="10">4.1.3.17</ecNumber>
    </recommendedName>
    <alternativeName>
        <fullName evidence="10">Oxaloacetate decarboxylase</fullName>
    </alternativeName>
</protein>
<evidence type="ECO:0000256" key="1">
    <source>
        <dbReference type="ARBA" id="ARBA00001342"/>
    </source>
</evidence>
<accession>A0A0K1ZKR3</accession>
<comment type="subunit">
    <text evidence="4 10">Homotrimer.</text>
</comment>
<keyword evidence="6 10" id="KW-0456">Lyase</keyword>
<dbReference type="InterPro" id="IPR010203">
    <property type="entry name" value="RraA"/>
</dbReference>
<evidence type="ECO:0000256" key="10">
    <source>
        <dbReference type="RuleBase" id="RU004338"/>
    </source>
</evidence>
<name>A0A0K1ZKR3_RALSL</name>
<feature type="binding site" evidence="9">
    <location>
        <position position="106"/>
    </location>
    <ligand>
        <name>Mg(2+)</name>
        <dbReference type="ChEBI" id="CHEBI:18420"/>
    </ligand>
</feature>
<feature type="binding site" evidence="9">
    <location>
        <position position="105"/>
    </location>
    <ligand>
        <name>substrate</name>
    </ligand>
</feature>
<comment type="cofactor">
    <cofactor evidence="9">
        <name>Mg(2+)</name>
        <dbReference type="ChEBI" id="CHEBI:18420"/>
    </cofactor>
</comment>
<evidence type="ECO:0000256" key="2">
    <source>
        <dbReference type="ARBA" id="ARBA00001968"/>
    </source>
</evidence>
<dbReference type="InterPro" id="IPR005493">
    <property type="entry name" value="RraA/RraA-like"/>
</dbReference>
<comment type="function">
    <text evidence="7 10">Catalyzes the aldol cleavage of 4-hydroxy-4-methyl-2-oxoglutarate (HMG) into 2 molecules of pyruvate. Also contains a secondary oxaloacetate (OAA) decarboxylase activity due to the common pyruvate enolate transition state formed following C-C bond cleavage in the retro-aldol and decarboxylation reactions.</text>
</comment>
<keyword evidence="5 9" id="KW-0479">Metal-binding</keyword>
<organism evidence="13">
    <name type="scientific">Ralstonia solanacearum</name>
    <name type="common">Pseudomonas solanacearum</name>
    <dbReference type="NCBI Taxonomy" id="305"/>
    <lineage>
        <taxon>Bacteria</taxon>
        <taxon>Pseudomonadati</taxon>
        <taxon>Pseudomonadota</taxon>
        <taxon>Betaproteobacteria</taxon>
        <taxon>Burkholderiales</taxon>
        <taxon>Burkholderiaceae</taxon>
        <taxon>Ralstonia</taxon>
        <taxon>Ralstonia solanacearum species complex</taxon>
    </lineage>
</organism>
<evidence type="ECO:0000313" key="14">
    <source>
        <dbReference type="EMBL" id="CUV60871.1"/>
    </source>
</evidence>
<dbReference type="GO" id="GO:0008948">
    <property type="term" value="F:oxaloacetate decarboxylase activity"/>
    <property type="evidence" value="ECO:0007669"/>
    <property type="project" value="UniProtKB-EC"/>
</dbReference>
<dbReference type="PATRIC" id="fig|305.108.peg.1019"/>
<dbReference type="GO" id="GO:0046872">
    <property type="term" value="F:metal ion binding"/>
    <property type="evidence" value="ECO:0007669"/>
    <property type="project" value="UniProtKB-KW"/>
</dbReference>
<dbReference type="EC" id="4.1.3.17" evidence="10"/>
<evidence type="ECO:0000256" key="9">
    <source>
        <dbReference type="PIRSR" id="PIRSR605493-1"/>
    </source>
</evidence>
<dbReference type="EC" id="4.1.1.112" evidence="10"/>
<comment type="cofactor">
    <cofactor evidence="2 10">
        <name>a divalent metal cation</name>
        <dbReference type="ChEBI" id="CHEBI:60240"/>
    </cofactor>
</comment>
<comment type="catalytic activity">
    <reaction evidence="8 10">
        <text>oxaloacetate + H(+) = pyruvate + CO2</text>
        <dbReference type="Rhea" id="RHEA:15641"/>
        <dbReference type="ChEBI" id="CHEBI:15361"/>
        <dbReference type="ChEBI" id="CHEBI:15378"/>
        <dbReference type="ChEBI" id="CHEBI:16452"/>
        <dbReference type="ChEBI" id="CHEBI:16526"/>
        <dbReference type="EC" id="4.1.1.112"/>
    </reaction>
</comment>
<dbReference type="GO" id="GO:0051252">
    <property type="term" value="P:regulation of RNA metabolic process"/>
    <property type="evidence" value="ECO:0007669"/>
    <property type="project" value="InterPro"/>
</dbReference>
<dbReference type="PANTHER" id="PTHR33254:SF4">
    <property type="entry name" value="4-HYDROXY-4-METHYL-2-OXOGLUTARATE ALDOLASE 3-RELATED"/>
    <property type="match status" value="1"/>
</dbReference>
<dbReference type="EMBL" id="LN899826">
    <property type="protein sequence ID" value="CUV41495.1"/>
    <property type="molecule type" value="Genomic_DNA"/>
</dbReference>
<keyword evidence="9" id="KW-0460">Magnesium</keyword>
<feature type="binding site" evidence="9">
    <location>
        <begin position="83"/>
        <end position="86"/>
    </location>
    <ligand>
        <name>substrate</name>
    </ligand>
</feature>
<dbReference type="EMBL" id="LN899823">
    <property type="protein sequence ID" value="CUV23996.1"/>
    <property type="molecule type" value="Genomic_DNA"/>
</dbReference>
<gene>
    <name evidence="14" type="ORF">RD1301_v1_1160020</name>
    <name evidence="11" type="ORF">RUN1744_v1_560005</name>
    <name evidence="12" type="ORF">TD1301_v1_310056</name>
    <name evidence="13" type="ORF">TF3108_v1_790055</name>
</gene>
<dbReference type="Pfam" id="PF03737">
    <property type="entry name" value="RraA-like"/>
    <property type="match status" value="1"/>
</dbReference>
<dbReference type="PANTHER" id="PTHR33254">
    <property type="entry name" value="4-HYDROXY-4-METHYL-2-OXOGLUTARATE ALDOLASE 3-RELATED"/>
    <property type="match status" value="1"/>
</dbReference>